<dbReference type="EMBL" id="CAJNRD030001119">
    <property type="protein sequence ID" value="CAG5090277.1"/>
    <property type="molecule type" value="Genomic_DNA"/>
</dbReference>
<dbReference type="Proteomes" id="UP000786811">
    <property type="component" value="Unassembled WGS sequence"/>
</dbReference>
<proteinExistence type="predicted"/>
<feature type="compositionally biased region" description="Acidic residues" evidence="1">
    <location>
        <begin position="45"/>
        <end position="86"/>
    </location>
</feature>
<organism evidence="2 3">
    <name type="scientific">Cotesia congregata</name>
    <name type="common">Parasitoid wasp</name>
    <name type="synonym">Apanteles congregatus</name>
    <dbReference type="NCBI Taxonomy" id="51543"/>
    <lineage>
        <taxon>Eukaryota</taxon>
        <taxon>Metazoa</taxon>
        <taxon>Ecdysozoa</taxon>
        <taxon>Arthropoda</taxon>
        <taxon>Hexapoda</taxon>
        <taxon>Insecta</taxon>
        <taxon>Pterygota</taxon>
        <taxon>Neoptera</taxon>
        <taxon>Endopterygota</taxon>
        <taxon>Hymenoptera</taxon>
        <taxon>Apocrita</taxon>
        <taxon>Ichneumonoidea</taxon>
        <taxon>Braconidae</taxon>
        <taxon>Microgastrinae</taxon>
        <taxon>Cotesia</taxon>
    </lineage>
</organism>
<feature type="compositionally biased region" description="Basic and acidic residues" evidence="1">
    <location>
        <begin position="1"/>
        <end position="12"/>
    </location>
</feature>
<comment type="caution">
    <text evidence="2">The sequence shown here is derived from an EMBL/GenBank/DDBJ whole genome shotgun (WGS) entry which is preliminary data.</text>
</comment>
<name>A0A8J2HHB1_COTCN</name>
<gene>
    <name evidence="2" type="ORF">HICCMSTLAB_LOCUS5568</name>
</gene>
<evidence type="ECO:0000313" key="3">
    <source>
        <dbReference type="Proteomes" id="UP000786811"/>
    </source>
</evidence>
<feature type="region of interest" description="Disordered" evidence="1">
    <location>
        <begin position="1"/>
        <end position="23"/>
    </location>
</feature>
<dbReference type="AlphaFoldDB" id="A0A8J2HHB1"/>
<evidence type="ECO:0000313" key="2">
    <source>
        <dbReference type="EMBL" id="CAG5090277.1"/>
    </source>
</evidence>
<feature type="region of interest" description="Disordered" evidence="1">
    <location>
        <begin position="42"/>
        <end position="93"/>
    </location>
</feature>
<protein>
    <submittedName>
        <fullName evidence="2">Uncharacterized protein</fullName>
    </submittedName>
</protein>
<accession>A0A8J2HHB1</accession>
<keyword evidence="3" id="KW-1185">Reference proteome</keyword>
<feature type="region of interest" description="Disordered" evidence="1">
    <location>
        <begin position="138"/>
        <end position="174"/>
    </location>
</feature>
<reference evidence="2" key="1">
    <citation type="submission" date="2021-04" db="EMBL/GenBank/DDBJ databases">
        <authorList>
            <person name="Chebbi M.A.C M."/>
        </authorList>
    </citation>
    <scope>NUCLEOTIDE SEQUENCE</scope>
</reference>
<dbReference type="OrthoDB" id="3263820at2759"/>
<evidence type="ECO:0000256" key="1">
    <source>
        <dbReference type="SAM" id="MobiDB-lite"/>
    </source>
</evidence>
<sequence>MLQQQENHEPLPKKLVSSTEKKSVSVTDFFRLRKPILFDDREPTQDYDFDYSSDFEYFGDSEDNNDDDNNDDDNNDDDNNDDDEDNNSISKNIHDNNHINGFCFDADVFNNDSDSIESSNDGYEDDYQSFDTSSAGEEYYDCGRSSEDDHFYSSESEEDSDSSQSGPNFETEHLNDPLYDNAPLTVGESVLCILTFMIRHKVTRALLSDLLSLISLHCIQPNLCIKTLYYFDKFFKNIRSPIRRHFFCSACFFKLENQKSSCPKCNVNQEVVLIDVKLIIKI</sequence>